<name>A0A1G9PRS9_9CORY</name>
<accession>A0A1G9PRS9</accession>
<dbReference type="AlphaFoldDB" id="A0A1G9PRS9"/>
<dbReference type="STRING" id="38302.SAMN04488535_1547"/>
<sequence length="161" mass="17960">MHDSQPGDHPENLRPSPTDRYNRVPPEPKSFDDLAAGPDPVEVDRRNRASTRQAIAYAAATVLITFVVAFAIALASRLQGGPLCTPDSGAWLCTESWRMWWAILSSIPPVSGLLGCAVIMVRKLNRYERWVPWMGVFWLPLVPFTMWWLTVTIGLIAVDTA</sequence>
<feature type="compositionally biased region" description="Basic and acidic residues" evidence="1">
    <location>
        <begin position="1"/>
        <end position="12"/>
    </location>
</feature>
<protein>
    <submittedName>
        <fullName evidence="3">Uncharacterized protein</fullName>
    </submittedName>
</protein>
<feature type="transmembrane region" description="Helical" evidence="2">
    <location>
        <begin position="55"/>
        <end position="79"/>
    </location>
</feature>
<feature type="region of interest" description="Disordered" evidence="1">
    <location>
        <begin position="1"/>
        <end position="40"/>
    </location>
</feature>
<dbReference type="Proteomes" id="UP000199350">
    <property type="component" value="Chromosome I"/>
</dbReference>
<evidence type="ECO:0000313" key="4">
    <source>
        <dbReference type="Proteomes" id="UP000199350"/>
    </source>
</evidence>
<gene>
    <name evidence="3" type="ORF">SAMN04488535_1547</name>
</gene>
<keyword evidence="2" id="KW-0472">Membrane</keyword>
<keyword evidence="4" id="KW-1185">Reference proteome</keyword>
<evidence type="ECO:0000313" key="3">
    <source>
        <dbReference type="EMBL" id="SDM00795.1"/>
    </source>
</evidence>
<evidence type="ECO:0000256" key="1">
    <source>
        <dbReference type="SAM" id="MobiDB-lite"/>
    </source>
</evidence>
<evidence type="ECO:0000256" key="2">
    <source>
        <dbReference type="SAM" id="Phobius"/>
    </source>
</evidence>
<dbReference type="EMBL" id="LT629700">
    <property type="protein sequence ID" value="SDM00795.1"/>
    <property type="molecule type" value="Genomic_DNA"/>
</dbReference>
<feature type="transmembrane region" description="Helical" evidence="2">
    <location>
        <begin position="99"/>
        <end position="121"/>
    </location>
</feature>
<dbReference type="RefSeq" id="WP_092150832.1">
    <property type="nucleotide sequence ID" value="NZ_LT629700.1"/>
</dbReference>
<keyword evidence="2" id="KW-1133">Transmembrane helix</keyword>
<keyword evidence="2" id="KW-0812">Transmembrane</keyword>
<organism evidence="3 4">
    <name type="scientific">Corynebacterium mycetoides</name>
    <dbReference type="NCBI Taxonomy" id="38302"/>
    <lineage>
        <taxon>Bacteria</taxon>
        <taxon>Bacillati</taxon>
        <taxon>Actinomycetota</taxon>
        <taxon>Actinomycetes</taxon>
        <taxon>Mycobacteriales</taxon>
        <taxon>Corynebacteriaceae</taxon>
        <taxon>Corynebacterium</taxon>
    </lineage>
</organism>
<proteinExistence type="predicted"/>
<dbReference type="OrthoDB" id="4774281at2"/>
<feature type="transmembrane region" description="Helical" evidence="2">
    <location>
        <begin position="133"/>
        <end position="158"/>
    </location>
</feature>
<reference evidence="4" key="1">
    <citation type="submission" date="2016-10" db="EMBL/GenBank/DDBJ databases">
        <authorList>
            <person name="Varghese N."/>
            <person name="Submissions S."/>
        </authorList>
    </citation>
    <scope>NUCLEOTIDE SEQUENCE [LARGE SCALE GENOMIC DNA]</scope>
    <source>
        <strain evidence="4">DSM 20632</strain>
    </source>
</reference>